<evidence type="ECO:0000256" key="6">
    <source>
        <dbReference type="SAM" id="MobiDB-lite"/>
    </source>
</evidence>
<feature type="transmembrane region" description="Helical" evidence="7">
    <location>
        <begin position="32"/>
        <end position="51"/>
    </location>
</feature>
<dbReference type="SUPFAM" id="SSF103473">
    <property type="entry name" value="MFS general substrate transporter"/>
    <property type="match status" value="1"/>
</dbReference>
<dbReference type="Gene3D" id="1.20.1250.20">
    <property type="entry name" value="MFS general substrate transporter like domains"/>
    <property type="match status" value="1"/>
</dbReference>
<evidence type="ECO:0000256" key="1">
    <source>
        <dbReference type="ARBA" id="ARBA00004141"/>
    </source>
</evidence>
<dbReference type="InterPro" id="IPR036259">
    <property type="entry name" value="MFS_trans_sf"/>
</dbReference>
<name>A0A1Y6LW03_ZYMTR</name>
<sequence length="519" mass="56485">MSSLKDSSDITIHAFPPNDPSNPYNWSFSRKCLIITLGTLVVLNSTLASSLPSLASPQLARHFNVTDDLQLVLPNSVYLIGYVVGPVLWAPLSENYGRRWIIISTFWAFTGAMAGCAGANSWGMFVVMRFLSGLFGATPISLTGGLFADVLDDPMWRGRSIAWFMVVASAGPCFGPVPSGLLAEYSWRWPFLFGLILAPTSAFPLSFLPETFGPAILMSQAKHLRRQDPDANIYAPLELKHTTPRQLVTQVLGRPIRMGITEPIVSAVCLYLSLIYGVIFMLFQAYGVIFPPIYNFTQAQTGLAFLPMVLGTLLALPLNFSYDTYIARAKSRSAPWSHLQESQRLPLALLGAPLIPLSLFWTGWTARASIHYIVPALGGLPFGLGFTLVFIGLINYIVDAYGVLSASALGATSMARSTCGVVLPFAARRMYRDLGVGWACSLLGFLSLVMCGIPVGFLRWGSLLRSRSPVCRELEGERRRGGEVGRGNVVVVSGGEDGGVAVEEKGSEQREEDVQREKG</sequence>
<keyword evidence="5 7" id="KW-0472">Membrane</keyword>
<keyword evidence="3 7" id="KW-0812">Transmembrane</keyword>
<dbReference type="InterPro" id="IPR011701">
    <property type="entry name" value="MFS"/>
</dbReference>
<feature type="transmembrane region" description="Helical" evidence="7">
    <location>
        <begin position="101"/>
        <end position="120"/>
    </location>
</feature>
<evidence type="ECO:0000259" key="8">
    <source>
        <dbReference type="PROSITE" id="PS50850"/>
    </source>
</evidence>
<dbReference type="PANTHER" id="PTHR23502">
    <property type="entry name" value="MAJOR FACILITATOR SUPERFAMILY"/>
    <property type="match status" value="1"/>
</dbReference>
<dbReference type="GO" id="GO:0005886">
    <property type="term" value="C:plasma membrane"/>
    <property type="evidence" value="ECO:0007669"/>
    <property type="project" value="TreeGrafter"/>
</dbReference>
<evidence type="ECO:0000313" key="10">
    <source>
        <dbReference type="Proteomes" id="UP000215453"/>
    </source>
</evidence>
<feature type="transmembrane region" description="Helical" evidence="7">
    <location>
        <begin position="71"/>
        <end position="89"/>
    </location>
</feature>
<evidence type="ECO:0000256" key="2">
    <source>
        <dbReference type="ARBA" id="ARBA00008335"/>
    </source>
</evidence>
<feature type="transmembrane region" description="Helical" evidence="7">
    <location>
        <begin position="345"/>
        <end position="364"/>
    </location>
</feature>
<evidence type="ECO:0000256" key="5">
    <source>
        <dbReference type="ARBA" id="ARBA00023136"/>
    </source>
</evidence>
<dbReference type="PROSITE" id="PS50850">
    <property type="entry name" value="MFS"/>
    <property type="match status" value="1"/>
</dbReference>
<feature type="transmembrane region" description="Helical" evidence="7">
    <location>
        <begin position="126"/>
        <end position="148"/>
    </location>
</feature>
<dbReference type="Proteomes" id="UP000215453">
    <property type="component" value="Chromosome 9"/>
</dbReference>
<dbReference type="InterPro" id="IPR020846">
    <property type="entry name" value="MFS_dom"/>
</dbReference>
<evidence type="ECO:0000313" key="9">
    <source>
        <dbReference type="EMBL" id="SMY27640.1"/>
    </source>
</evidence>
<feature type="transmembrane region" description="Helical" evidence="7">
    <location>
        <begin position="264"/>
        <end position="283"/>
    </location>
</feature>
<feature type="transmembrane region" description="Helical" evidence="7">
    <location>
        <begin position="303"/>
        <end position="325"/>
    </location>
</feature>
<organism evidence="9 10">
    <name type="scientific">Zymoseptoria tritici ST99CH_1A5</name>
    <dbReference type="NCBI Taxonomy" id="1276529"/>
    <lineage>
        <taxon>Eukaryota</taxon>
        <taxon>Fungi</taxon>
        <taxon>Dikarya</taxon>
        <taxon>Ascomycota</taxon>
        <taxon>Pezizomycotina</taxon>
        <taxon>Dothideomycetes</taxon>
        <taxon>Dothideomycetidae</taxon>
        <taxon>Mycosphaerellales</taxon>
        <taxon>Mycosphaerellaceae</taxon>
        <taxon>Zymoseptoria</taxon>
    </lineage>
</organism>
<feature type="transmembrane region" description="Helical" evidence="7">
    <location>
        <begin position="370"/>
        <end position="394"/>
    </location>
</feature>
<evidence type="ECO:0000256" key="4">
    <source>
        <dbReference type="ARBA" id="ARBA00022989"/>
    </source>
</evidence>
<evidence type="ECO:0000256" key="7">
    <source>
        <dbReference type="SAM" id="Phobius"/>
    </source>
</evidence>
<protein>
    <recommendedName>
        <fullName evidence="8">Major facilitator superfamily (MFS) profile domain-containing protein</fullName>
    </recommendedName>
</protein>
<feature type="transmembrane region" description="Helical" evidence="7">
    <location>
        <begin position="189"/>
        <end position="208"/>
    </location>
</feature>
<dbReference type="FunFam" id="1.20.1250.20:FF:000082">
    <property type="entry name" value="MFS multidrug transporter, putative"/>
    <property type="match status" value="1"/>
</dbReference>
<feature type="domain" description="Major facilitator superfamily (MFS) profile" evidence="8">
    <location>
        <begin position="33"/>
        <end position="459"/>
    </location>
</feature>
<proteinExistence type="inferred from homology"/>
<reference evidence="9 10" key="1">
    <citation type="submission" date="2016-10" db="EMBL/GenBank/DDBJ databases">
        <authorList>
            <person name="Varghese N."/>
        </authorList>
    </citation>
    <scope>NUCLEOTIDE SEQUENCE [LARGE SCALE GENOMIC DNA]</scope>
</reference>
<feature type="transmembrane region" description="Helical" evidence="7">
    <location>
        <begin position="435"/>
        <end position="458"/>
    </location>
</feature>
<comment type="subcellular location">
    <subcellularLocation>
        <location evidence="1">Membrane</location>
        <topology evidence="1">Multi-pass membrane protein</topology>
    </subcellularLocation>
</comment>
<dbReference type="GO" id="GO:0022857">
    <property type="term" value="F:transmembrane transporter activity"/>
    <property type="evidence" value="ECO:0007669"/>
    <property type="project" value="InterPro"/>
</dbReference>
<feature type="region of interest" description="Disordered" evidence="6">
    <location>
        <begin position="494"/>
        <end position="519"/>
    </location>
</feature>
<feature type="transmembrane region" description="Helical" evidence="7">
    <location>
        <begin position="160"/>
        <end position="177"/>
    </location>
</feature>
<evidence type="ECO:0000256" key="3">
    <source>
        <dbReference type="ARBA" id="ARBA00022692"/>
    </source>
</evidence>
<dbReference type="EMBL" id="LT882684">
    <property type="protein sequence ID" value="SMY27640.1"/>
    <property type="molecule type" value="Genomic_DNA"/>
</dbReference>
<dbReference type="AlphaFoldDB" id="A0A1Y6LW03"/>
<gene>
    <name evidence="9" type="ORF">ZT1A5_G9085</name>
</gene>
<dbReference type="Pfam" id="PF07690">
    <property type="entry name" value="MFS_1"/>
    <property type="match status" value="1"/>
</dbReference>
<dbReference type="PANTHER" id="PTHR23502:SF74">
    <property type="entry name" value="MAJOR FACILITATOR SUPERFAMILY (MFS) PROFILE DOMAIN-CONTAINING PROTEIN"/>
    <property type="match status" value="1"/>
</dbReference>
<feature type="compositionally biased region" description="Basic and acidic residues" evidence="6">
    <location>
        <begin position="502"/>
        <end position="519"/>
    </location>
</feature>
<accession>A0A1Y6LW03</accession>
<keyword evidence="4 7" id="KW-1133">Transmembrane helix</keyword>
<comment type="similarity">
    <text evidence="2">Belongs to the major facilitator superfamily.</text>
</comment>